<dbReference type="GO" id="GO:0006508">
    <property type="term" value="P:proteolysis"/>
    <property type="evidence" value="ECO:0007669"/>
    <property type="project" value="UniProtKB-KW"/>
</dbReference>
<proteinExistence type="predicted"/>
<dbReference type="InterPro" id="IPR007484">
    <property type="entry name" value="Peptidase_M28"/>
</dbReference>
<reference evidence="9 10" key="1">
    <citation type="submission" date="2020-06" db="EMBL/GenBank/DDBJ databases">
        <title>Genome sequence of Paramixta manurensis strain PD-1.</title>
        <authorList>
            <person name="Lee C.W."/>
            <person name="Kim J."/>
        </authorList>
    </citation>
    <scope>NUCLEOTIDE SEQUENCE [LARGE SCALE GENOMIC DNA]</scope>
    <source>
        <strain evidence="9 10">PD-1</strain>
    </source>
</reference>
<feature type="domain" description="Peptidase M28" evidence="8">
    <location>
        <begin position="104"/>
        <end position="320"/>
    </location>
</feature>
<dbReference type="EMBL" id="CP054212">
    <property type="protein sequence ID" value="QKJ88433.1"/>
    <property type="molecule type" value="Genomic_DNA"/>
</dbReference>
<dbReference type="Proteomes" id="UP000505325">
    <property type="component" value="Chromosome"/>
</dbReference>
<organism evidence="9 10">
    <name type="scientific">Paramixta manurensis</name>
    <dbReference type="NCBI Taxonomy" id="2740817"/>
    <lineage>
        <taxon>Bacteria</taxon>
        <taxon>Pseudomonadati</taxon>
        <taxon>Pseudomonadota</taxon>
        <taxon>Gammaproteobacteria</taxon>
        <taxon>Enterobacterales</taxon>
        <taxon>Erwiniaceae</taxon>
        <taxon>Paramixta</taxon>
    </lineage>
</organism>
<dbReference type="Pfam" id="PF04389">
    <property type="entry name" value="Peptidase_M28"/>
    <property type="match status" value="1"/>
</dbReference>
<evidence type="ECO:0000256" key="6">
    <source>
        <dbReference type="ARBA" id="ARBA00022833"/>
    </source>
</evidence>
<dbReference type="KEGG" id="pmak:PMPD1_3516"/>
<evidence type="ECO:0000256" key="5">
    <source>
        <dbReference type="ARBA" id="ARBA00022801"/>
    </source>
</evidence>
<dbReference type="PANTHER" id="PTHR12147">
    <property type="entry name" value="METALLOPEPTIDASE M28 FAMILY MEMBER"/>
    <property type="match status" value="1"/>
</dbReference>
<dbReference type="PANTHER" id="PTHR12147:SF56">
    <property type="entry name" value="AMINOPEPTIDASE YDR415C-RELATED"/>
    <property type="match status" value="1"/>
</dbReference>
<dbReference type="AlphaFoldDB" id="A0A6M8UTM4"/>
<keyword evidence="4 7" id="KW-0732">Signal</keyword>
<feature type="chain" id="PRO_5026864990" evidence="7">
    <location>
        <begin position="23"/>
        <end position="346"/>
    </location>
</feature>
<keyword evidence="3" id="KW-0479">Metal-binding</keyword>
<keyword evidence="6" id="KW-0862">Zinc</keyword>
<evidence type="ECO:0000256" key="3">
    <source>
        <dbReference type="ARBA" id="ARBA00022723"/>
    </source>
</evidence>
<gene>
    <name evidence="9" type="ORF">PMPD1_3516</name>
</gene>
<evidence type="ECO:0000313" key="9">
    <source>
        <dbReference type="EMBL" id="QKJ88433.1"/>
    </source>
</evidence>
<evidence type="ECO:0000256" key="4">
    <source>
        <dbReference type="ARBA" id="ARBA00022729"/>
    </source>
</evidence>
<dbReference type="GO" id="GO:0008235">
    <property type="term" value="F:metalloexopeptidase activity"/>
    <property type="evidence" value="ECO:0007669"/>
    <property type="project" value="InterPro"/>
</dbReference>
<name>A0A6M8UTM4_9GAMM</name>
<dbReference type="Gene3D" id="3.40.630.10">
    <property type="entry name" value="Zn peptidases"/>
    <property type="match status" value="1"/>
</dbReference>
<keyword evidence="2" id="KW-0645">Protease</keyword>
<accession>A0A6M8UTM4</accession>
<evidence type="ECO:0000256" key="2">
    <source>
        <dbReference type="ARBA" id="ARBA00022670"/>
    </source>
</evidence>
<keyword evidence="5" id="KW-0378">Hydrolase</keyword>
<sequence>MLSTLRAAAWVILAALPAEVIASSALPAAHPYGQMAEEQIRHIATWFPGRMAGSPAEMLTADYLRQQFEQMGYHSDTRDFKTRYAWHESNGQTVWHHVTARSTIAARTGEAPQEIVIVAHLDTWTPQSDADNQKNLGGLRLQGVDDNASGLGVMLELAQRLQPLSLHYSLRFVAISGEEIGQRGTSDYIARMTAQEKKNVLLVIDLDSLIVGDRLYFDSGRTTPAPVVKQTRDRALAIAHRYGIKATRRPDNARDGFPANPFEQAGFPLLLVRATNWALGNQDGLQQRAVSPHFPHGTTRYQTEYDNLLWIDHWLPGRITARARNSVRILLPLIIELANPGKKEVK</sequence>
<dbReference type="GO" id="GO:0046872">
    <property type="term" value="F:metal ion binding"/>
    <property type="evidence" value="ECO:0007669"/>
    <property type="project" value="UniProtKB-KW"/>
</dbReference>
<dbReference type="RefSeq" id="WP_173635292.1">
    <property type="nucleotide sequence ID" value="NZ_CP054212.1"/>
</dbReference>
<evidence type="ECO:0000256" key="1">
    <source>
        <dbReference type="ARBA" id="ARBA00022438"/>
    </source>
</evidence>
<dbReference type="InterPro" id="IPR045175">
    <property type="entry name" value="M28_fam"/>
</dbReference>
<dbReference type="NCBIfam" id="NF007568">
    <property type="entry name" value="PRK10199.1"/>
    <property type="match status" value="1"/>
</dbReference>
<protein>
    <submittedName>
        <fullName evidence="9">Aminopeptidase</fullName>
    </submittedName>
</protein>
<keyword evidence="10" id="KW-1185">Reference proteome</keyword>
<evidence type="ECO:0000313" key="10">
    <source>
        <dbReference type="Proteomes" id="UP000505325"/>
    </source>
</evidence>
<feature type="signal peptide" evidence="7">
    <location>
        <begin position="1"/>
        <end position="22"/>
    </location>
</feature>
<dbReference type="FunFam" id="3.40.630.10:FF:000038">
    <property type="entry name" value="Alkaline phosphatase isozyme conversion"/>
    <property type="match status" value="1"/>
</dbReference>
<evidence type="ECO:0000259" key="8">
    <source>
        <dbReference type="Pfam" id="PF04389"/>
    </source>
</evidence>
<evidence type="ECO:0000256" key="7">
    <source>
        <dbReference type="SAM" id="SignalP"/>
    </source>
</evidence>
<dbReference type="SUPFAM" id="SSF53187">
    <property type="entry name" value="Zn-dependent exopeptidases"/>
    <property type="match status" value="1"/>
</dbReference>
<dbReference type="GO" id="GO:0004177">
    <property type="term" value="F:aminopeptidase activity"/>
    <property type="evidence" value="ECO:0007669"/>
    <property type="project" value="UniProtKB-KW"/>
</dbReference>
<keyword evidence="1 9" id="KW-0031">Aminopeptidase</keyword>